<dbReference type="Proteomes" id="UP001283361">
    <property type="component" value="Unassembled WGS sequence"/>
</dbReference>
<gene>
    <name evidence="2" type="ORF">RRG08_061703</name>
</gene>
<accession>A0AAE0YM12</accession>
<protein>
    <submittedName>
        <fullName evidence="2">Uncharacterized protein</fullName>
    </submittedName>
</protein>
<feature type="compositionally biased region" description="Polar residues" evidence="1">
    <location>
        <begin position="1"/>
        <end position="31"/>
    </location>
</feature>
<evidence type="ECO:0000313" key="2">
    <source>
        <dbReference type="EMBL" id="KAK3750694.1"/>
    </source>
</evidence>
<reference evidence="2" key="1">
    <citation type="journal article" date="2023" name="G3 (Bethesda)">
        <title>A reference genome for the long-term kleptoplast-retaining sea slug Elysia crispata morphotype clarki.</title>
        <authorList>
            <person name="Eastman K.E."/>
            <person name="Pendleton A.L."/>
            <person name="Shaikh M.A."/>
            <person name="Suttiyut T."/>
            <person name="Ogas R."/>
            <person name="Tomko P."/>
            <person name="Gavelis G."/>
            <person name="Widhalm J.R."/>
            <person name="Wisecaver J.H."/>
        </authorList>
    </citation>
    <scope>NUCLEOTIDE SEQUENCE</scope>
    <source>
        <strain evidence="2">ECLA1</strain>
    </source>
</reference>
<name>A0AAE0YM12_9GAST</name>
<organism evidence="2 3">
    <name type="scientific">Elysia crispata</name>
    <name type="common">lettuce slug</name>
    <dbReference type="NCBI Taxonomy" id="231223"/>
    <lineage>
        <taxon>Eukaryota</taxon>
        <taxon>Metazoa</taxon>
        <taxon>Spiralia</taxon>
        <taxon>Lophotrochozoa</taxon>
        <taxon>Mollusca</taxon>
        <taxon>Gastropoda</taxon>
        <taxon>Heterobranchia</taxon>
        <taxon>Euthyneura</taxon>
        <taxon>Panpulmonata</taxon>
        <taxon>Sacoglossa</taxon>
        <taxon>Placobranchoidea</taxon>
        <taxon>Plakobranchidae</taxon>
        <taxon>Elysia</taxon>
    </lineage>
</organism>
<proteinExistence type="predicted"/>
<evidence type="ECO:0000256" key="1">
    <source>
        <dbReference type="SAM" id="MobiDB-lite"/>
    </source>
</evidence>
<evidence type="ECO:0000313" key="3">
    <source>
        <dbReference type="Proteomes" id="UP001283361"/>
    </source>
</evidence>
<feature type="region of interest" description="Disordered" evidence="1">
    <location>
        <begin position="1"/>
        <end position="36"/>
    </location>
</feature>
<comment type="caution">
    <text evidence="2">The sequence shown here is derived from an EMBL/GenBank/DDBJ whole genome shotgun (WGS) entry which is preliminary data.</text>
</comment>
<dbReference type="EMBL" id="JAWDGP010005857">
    <property type="protein sequence ID" value="KAK3750694.1"/>
    <property type="molecule type" value="Genomic_DNA"/>
</dbReference>
<keyword evidence="3" id="KW-1185">Reference proteome</keyword>
<dbReference type="AlphaFoldDB" id="A0AAE0YM12"/>
<sequence>MATTPGTYNSTSSQDVELSSGYQNLKPNLLTSGDHGSCGPYSSVISRQMGHLRDTFIVPSPPDTNYVNVMSSVKGDFRTRDSRNRPLRR</sequence>